<evidence type="ECO:0000313" key="2">
    <source>
        <dbReference type="EMBL" id="CAL8132322.1"/>
    </source>
</evidence>
<proteinExistence type="predicted"/>
<feature type="signal peptide" evidence="1">
    <location>
        <begin position="1"/>
        <end position="20"/>
    </location>
</feature>
<keyword evidence="1" id="KW-0732">Signal</keyword>
<organism evidence="2 3">
    <name type="scientific">Orchesella dallaii</name>
    <dbReference type="NCBI Taxonomy" id="48710"/>
    <lineage>
        <taxon>Eukaryota</taxon>
        <taxon>Metazoa</taxon>
        <taxon>Ecdysozoa</taxon>
        <taxon>Arthropoda</taxon>
        <taxon>Hexapoda</taxon>
        <taxon>Collembola</taxon>
        <taxon>Entomobryomorpha</taxon>
        <taxon>Entomobryoidea</taxon>
        <taxon>Orchesellidae</taxon>
        <taxon>Orchesellinae</taxon>
        <taxon>Orchesella</taxon>
    </lineage>
</organism>
<gene>
    <name evidence="2" type="ORF">ODALV1_LOCUS24578</name>
</gene>
<keyword evidence="3" id="KW-1185">Reference proteome</keyword>
<feature type="chain" id="PRO_5045592450" evidence="1">
    <location>
        <begin position="21"/>
        <end position="752"/>
    </location>
</feature>
<sequence length="752" mass="86613">MRRFIVLMLYLLIANESFLTIQMHVIRTSKRLIDVTDTLNELMQRKSLSVDIFAELGFGETGTEAETKLNLYSPDCSTIQDCVDEINIVGRFWRHTLRRDMLDLRISIPLNNHTFAKLANDNKLNVTLKRPDFQTNYLFNINESMSCDDIPDGRNEVWNSLTNFTEGEYGIGINEVLIECKAAAEQIYAREFAVIYFKFGNTVGIPESFGIFRKRMAYMHAETVRVVQKHAPFLGLEKIWYCPTVEAVGDENHSKLFEDYLYKWKYYGISDMQLIGRTKLLSSTANGFHKTSEFSVVPYMYSGTYSYSVSSVLAFSQHFKKLILDYEGIEDVNSVEPFVVKSILFSIETQESTNYSAKIYTNIGQQITSQGVEVGCVCMLSPELEMKSVATDLVRACNEINGTLYILHHHVIYLRNDSVNPFYYENTMRKVLESAKELRTLILQFQPSAQVYFKLPIVPMNDIVEECIRGGAAFCNEKILSFNELFEAITNWAKLNDFPVILKSAVDGPNHFDHSGWFSYLRPTFWNGSLEYQPKVAELHPLFVLRNYPRNINNWNVDPCIDWMMRQPEIRVDYFYNEYVGAIFDTRYIRQNESIHEILLSYISNRIRFAENILADNLQDFTSACEEFTTGHWRGRKKNYFIGYAFRDAEPVSIQELTQSATFLKFINEVPSAGICYVRGVHIDLSIFDVQTIINDTKIVKTLGEKTKESGINTGILLNSTECMDVFRPIFFSNVSIPQILAPLNYLVCKEG</sequence>
<name>A0ABP1RPN1_9HEXA</name>
<evidence type="ECO:0000313" key="3">
    <source>
        <dbReference type="Proteomes" id="UP001642540"/>
    </source>
</evidence>
<accession>A0ABP1RPN1</accession>
<dbReference type="Proteomes" id="UP001642540">
    <property type="component" value="Unassembled WGS sequence"/>
</dbReference>
<protein>
    <submittedName>
        <fullName evidence="2">Uncharacterized protein</fullName>
    </submittedName>
</protein>
<reference evidence="2 3" key="1">
    <citation type="submission" date="2024-08" db="EMBL/GenBank/DDBJ databases">
        <authorList>
            <person name="Cucini C."/>
            <person name="Frati F."/>
        </authorList>
    </citation>
    <scope>NUCLEOTIDE SEQUENCE [LARGE SCALE GENOMIC DNA]</scope>
</reference>
<comment type="caution">
    <text evidence="2">The sequence shown here is derived from an EMBL/GenBank/DDBJ whole genome shotgun (WGS) entry which is preliminary data.</text>
</comment>
<evidence type="ECO:0000256" key="1">
    <source>
        <dbReference type="SAM" id="SignalP"/>
    </source>
</evidence>
<dbReference type="EMBL" id="CAXLJM020000092">
    <property type="protein sequence ID" value="CAL8132322.1"/>
    <property type="molecule type" value="Genomic_DNA"/>
</dbReference>